<sequence>MSSPSPVSGAAAGKLGPAACMLAMFSALLGSTAPSPLYPFYIAHLDLPQVMGTAIFATYAVGTLCALFLAGAIGSGIRDLRFVLWPGLLITALGAAIFSHPDSLWTLLTGRFLNGFGTGLITGTASTALFELSHPDKRGRAAMFATLAFTLGAAGGPLLTATCLELGLAATSLPFVIIVGLAVLAMVGLKLAAWPPREPRTSASAKAASGASQGGQLGLYLLACLGLTVAWMLGSLLMAIGTDLGQRAYAIHSVGLAGMVPALFQLFGGVGQVFWGRSLPLRTLIIGMIGLALAQSILLLALPGEHGWIMLAMMPVCGFFYGAAFVSALGIATQAAPPETRANWISRFYVVGYLSNAVPTVVMGGLIDLIGLSPAFFWFGLVVIGLACLGAALALQSRRAALAV</sequence>
<dbReference type="InterPro" id="IPR036259">
    <property type="entry name" value="MFS_trans_sf"/>
</dbReference>
<evidence type="ECO:0000256" key="2">
    <source>
        <dbReference type="ARBA" id="ARBA00022448"/>
    </source>
</evidence>
<feature type="transmembrane region" description="Helical" evidence="7">
    <location>
        <begin position="82"/>
        <end position="100"/>
    </location>
</feature>
<feature type="transmembrane region" description="Helical" evidence="7">
    <location>
        <begin position="348"/>
        <end position="370"/>
    </location>
</feature>
<feature type="transmembrane region" description="Helical" evidence="7">
    <location>
        <begin position="308"/>
        <end position="336"/>
    </location>
</feature>
<feature type="transmembrane region" description="Helical" evidence="7">
    <location>
        <begin position="50"/>
        <end position="70"/>
    </location>
</feature>
<protein>
    <submittedName>
        <fullName evidence="9">MFS transporter</fullName>
    </submittedName>
</protein>
<evidence type="ECO:0000313" key="9">
    <source>
        <dbReference type="EMBL" id="MER5171254.1"/>
    </source>
</evidence>
<organism evidence="9 10">
    <name type="scientific">Thioclava kandeliae</name>
    <dbReference type="NCBI Taxonomy" id="3070818"/>
    <lineage>
        <taxon>Bacteria</taxon>
        <taxon>Pseudomonadati</taxon>
        <taxon>Pseudomonadota</taxon>
        <taxon>Alphaproteobacteria</taxon>
        <taxon>Rhodobacterales</taxon>
        <taxon>Paracoccaceae</taxon>
        <taxon>Thioclava</taxon>
    </lineage>
</organism>
<dbReference type="PANTHER" id="PTHR23517:SF13">
    <property type="entry name" value="MAJOR FACILITATOR SUPERFAMILY MFS_1"/>
    <property type="match status" value="1"/>
</dbReference>
<reference evidence="9 10" key="1">
    <citation type="submission" date="2024-06" db="EMBL/GenBank/DDBJ databases">
        <title>Thioclava kandeliae sp. nov. from a rhizosphere soil sample of Kandelia candel in a mangrove.</title>
        <authorList>
            <person name="Mu T."/>
        </authorList>
    </citation>
    <scope>NUCLEOTIDE SEQUENCE [LARGE SCALE GENOMIC DNA]</scope>
    <source>
        <strain evidence="9 10">CPCC 100088</strain>
    </source>
</reference>
<dbReference type="PANTHER" id="PTHR23517">
    <property type="entry name" value="RESISTANCE PROTEIN MDTM, PUTATIVE-RELATED-RELATED"/>
    <property type="match status" value="1"/>
</dbReference>
<evidence type="ECO:0000256" key="1">
    <source>
        <dbReference type="ARBA" id="ARBA00004651"/>
    </source>
</evidence>
<comment type="caution">
    <text evidence="9">The sequence shown here is derived from an EMBL/GenBank/DDBJ whole genome shotgun (WGS) entry which is preliminary data.</text>
</comment>
<evidence type="ECO:0000259" key="8">
    <source>
        <dbReference type="PROSITE" id="PS50850"/>
    </source>
</evidence>
<dbReference type="InterPro" id="IPR020846">
    <property type="entry name" value="MFS_dom"/>
</dbReference>
<feature type="transmembrane region" description="Helical" evidence="7">
    <location>
        <begin position="112"/>
        <end position="130"/>
    </location>
</feature>
<dbReference type="SUPFAM" id="SSF103473">
    <property type="entry name" value="MFS general substrate transporter"/>
    <property type="match status" value="1"/>
</dbReference>
<gene>
    <name evidence="9" type="ORF">VSX56_05635</name>
</gene>
<dbReference type="InterPro" id="IPR050171">
    <property type="entry name" value="MFS_Transporters"/>
</dbReference>
<dbReference type="Pfam" id="PF07690">
    <property type="entry name" value="MFS_1"/>
    <property type="match status" value="2"/>
</dbReference>
<dbReference type="Gene3D" id="1.20.1250.20">
    <property type="entry name" value="MFS general substrate transporter like domains"/>
    <property type="match status" value="1"/>
</dbReference>
<feature type="transmembrane region" description="Helical" evidence="7">
    <location>
        <begin position="142"/>
        <end position="161"/>
    </location>
</feature>
<dbReference type="EMBL" id="JAYWLC010000003">
    <property type="protein sequence ID" value="MER5171254.1"/>
    <property type="molecule type" value="Genomic_DNA"/>
</dbReference>
<evidence type="ECO:0000256" key="5">
    <source>
        <dbReference type="ARBA" id="ARBA00022989"/>
    </source>
</evidence>
<keyword evidence="4 7" id="KW-0812">Transmembrane</keyword>
<keyword evidence="6 7" id="KW-0472">Membrane</keyword>
<evidence type="ECO:0000256" key="3">
    <source>
        <dbReference type="ARBA" id="ARBA00022475"/>
    </source>
</evidence>
<evidence type="ECO:0000313" key="10">
    <source>
        <dbReference type="Proteomes" id="UP001438953"/>
    </source>
</evidence>
<feature type="transmembrane region" description="Helical" evidence="7">
    <location>
        <begin position="376"/>
        <end position="395"/>
    </location>
</feature>
<feature type="transmembrane region" description="Helical" evidence="7">
    <location>
        <begin position="248"/>
        <end position="267"/>
    </location>
</feature>
<dbReference type="RefSeq" id="WP_350935490.1">
    <property type="nucleotide sequence ID" value="NZ_JAYWLC010000003.1"/>
</dbReference>
<feature type="transmembrane region" description="Helical" evidence="7">
    <location>
        <begin position="279"/>
        <end position="302"/>
    </location>
</feature>
<proteinExistence type="predicted"/>
<evidence type="ECO:0000256" key="4">
    <source>
        <dbReference type="ARBA" id="ARBA00022692"/>
    </source>
</evidence>
<comment type="subcellular location">
    <subcellularLocation>
        <location evidence="1">Cell membrane</location>
        <topology evidence="1">Multi-pass membrane protein</topology>
    </subcellularLocation>
</comment>
<keyword evidence="2" id="KW-0813">Transport</keyword>
<feature type="domain" description="Major facilitator superfamily (MFS) profile" evidence="8">
    <location>
        <begin position="1"/>
        <end position="399"/>
    </location>
</feature>
<dbReference type="PROSITE" id="PS50850">
    <property type="entry name" value="MFS"/>
    <property type="match status" value="1"/>
</dbReference>
<feature type="transmembrane region" description="Helical" evidence="7">
    <location>
        <begin position="217"/>
        <end position="242"/>
    </location>
</feature>
<keyword evidence="10" id="KW-1185">Reference proteome</keyword>
<dbReference type="Proteomes" id="UP001438953">
    <property type="component" value="Unassembled WGS sequence"/>
</dbReference>
<keyword evidence="3" id="KW-1003">Cell membrane</keyword>
<evidence type="ECO:0000256" key="7">
    <source>
        <dbReference type="SAM" id="Phobius"/>
    </source>
</evidence>
<feature type="transmembrane region" description="Helical" evidence="7">
    <location>
        <begin position="173"/>
        <end position="196"/>
    </location>
</feature>
<dbReference type="InterPro" id="IPR011701">
    <property type="entry name" value="MFS"/>
</dbReference>
<accession>A0ABV1SFF6</accession>
<name>A0ABV1SFF6_9RHOB</name>
<evidence type="ECO:0000256" key="6">
    <source>
        <dbReference type="ARBA" id="ARBA00023136"/>
    </source>
</evidence>
<keyword evidence="5 7" id="KW-1133">Transmembrane helix</keyword>